<feature type="non-terminal residue" evidence="2">
    <location>
        <position position="268"/>
    </location>
</feature>
<dbReference type="Proteomes" id="UP000053647">
    <property type="component" value="Unassembled WGS sequence"/>
</dbReference>
<feature type="region of interest" description="Disordered" evidence="1">
    <location>
        <begin position="166"/>
        <end position="199"/>
    </location>
</feature>
<dbReference type="EMBL" id="KN819394">
    <property type="protein sequence ID" value="KIJ10872.1"/>
    <property type="molecule type" value="Genomic_DNA"/>
</dbReference>
<feature type="compositionally biased region" description="Low complexity" evidence="1">
    <location>
        <begin position="187"/>
        <end position="199"/>
    </location>
</feature>
<dbReference type="OrthoDB" id="3244185at2759"/>
<sequence length="268" mass="30371">HFQNGITTIKQWTGTEHKEMQKAVVGLLAGAVPDRVLTVARALLDFSYFAWLRVHTEASLTELDTALATFHSHKDVFIKLEVHNYFNILKIYQLSHYIQSIRLYGSLDGFNTELSEHLHINFAKDAYQSSNKHNYKEQMVLWLQRQEAIVLHMAVLLWLCNKHASTTSADPKDSELSDTESVEDEPLVPQLPSSSLPSQLPLDEVTHVLAKSPAYPWQSINRLETIHGAVNFISTLTAFMSKYLPHNTVPPGCQDCFDAFMHVCHCPS</sequence>
<evidence type="ECO:0000313" key="3">
    <source>
        <dbReference type="Proteomes" id="UP000053647"/>
    </source>
</evidence>
<reference evidence="2 3" key="1">
    <citation type="submission" date="2014-06" db="EMBL/GenBank/DDBJ databases">
        <authorList>
            <consortium name="DOE Joint Genome Institute"/>
            <person name="Kuo A."/>
            <person name="Kohler A."/>
            <person name="Nagy L.G."/>
            <person name="Floudas D."/>
            <person name="Copeland A."/>
            <person name="Barry K.W."/>
            <person name="Cichocki N."/>
            <person name="Veneault-Fourrey C."/>
            <person name="LaButti K."/>
            <person name="Lindquist E.A."/>
            <person name="Lipzen A."/>
            <person name="Lundell T."/>
            <person name="Morin E."/>
            <person name="Murat C."/>
            <person name="Sun H."/>
            <person name="Tunlid A."/>
            <person name="Henrissat B."/>
            <person name="Grigoriev I.V."/>
            <person name="Hibbett D.S."/>
            <person name="Martin F."/>
            <person name="Nordberg H.P."/>
            <person name="Cantor M.N."/>
            <person name="Hua S.X."/>
        </authorList>
    </citation>
    <scope>NUCLEOTIDE SEQUENCE [LARGE SCALE GENOMIC DNA]</scope>
    <source>
        <strain evidence="2 3">ATCC 200175</strain>
    </source>
</reference>
<dbReference type="HOGENOM" id="CLU_006344_0_1_1"/>
<organism evidence="2 3">
    <name type="scientific">Paxillus involutus ATCC 200175</name>
    <dbReference type="NCBI Taxonomy" id="664439"/>
    <lineage>
        <taxon>Eukaryota</taxon>
        <taxon>Fungi</taxon>
        <taxon>Dikarya</taxon>
        <taxon>Basidiomycota</taxon>
        <taxon>Agaricomycotina</taxon>
        <taxon>Agaricomycetes</taxon>
        <taxon>Agaricomycetidae</taxon>
        <taxon>Boletales</taxon>
        <taxon>Paxilineae</taxon>
        <taxon>Paxillaceae</taxon>
        <taxon>Paxillus</taxon>
    </lineage>
</organism>
<accession>A0A0C9TSN8</accession>
<keyword evidence="3" id="KW-1185">Reference proteome</keyword>
<evidence type="ECO:0000313" key="2">
    <source>
        <dbReference type="EMBL" id="KIJ10872.1"/>
    </source>
</evidence>
<feature type="non-terminal residue" evidence="2">
    <location>
        <position position="1"/>
    </location>
</feature>
<name>A0A0C9TSN8_PAXIN</name>
<reference evidence="3" key="2">
    <citation type="submission" date="2015-01" db="EMBL/GenBank/DDBJ databases">
        <title>Evolutionary Origins and Diversification of the Mycorrhizal Mutualists.</title>
        <authorList>
            <consortium name="DOE Joint Genome Institute"/>
            <consortium name="Mycorrhizal Genomics Consortium"/>
            <person name="Kohler A."/>
            <person name="Kuo A."/>
            <person name="Nagy L.G."/>
            <person name="Floudas D."/>
            <person name="Copeland A."/>
            <person name="Barry K.W."/>
            <person name="Cichocki N."/>
            <person name="Veneault-Fourrey C."/>
            <person name="LaButti K."/>
            <person name="Lindquist E.A."/>
            <person name="Lipzen A."/>
            <person name="Lundell T."/>
            <person name="Morin E."/>
            <person name="Murat C."/>
            <person name="Riley R."/>
            <person name="Ohm R."/>
            <person name="Sun H."/>
            <person name="Tunlid A."/>
            <person name="Henrissat B."/>
            <person name="Grigoriev I.V."/>
            <person name="Hibbett D.S."/>
            <person name="Martin F."/>
        </authorList>
    </citation>
    <scope>NUCLEOTIDE SEQUENCE [LARGE SCALE GENOMIC DNA]</scope>
    <source>
        <strain evidence="3">ATCC 200175</strain>
    </source>
</reference>
<evidence type="ECO:0000256" key="1">
    <source>
        <dbReference type="SAM" id="MobiDB-lite"/>
    </source>
</evidence>
<protein>
    <submittedName>
        <fullName evidence="2">Uncharacterized protein</fullName>
    </submittedName>
</protein>
<proteinExistence type="predicted"/>
<feature type="compositionally biased region" description="Acidic residues" evidence="1">
    <location>
        <begin position="176"/>
        <end position="186"/>
    </location>
</feature>
<dbReference type="AlphaFoldDB" id="A0A0C9TSN8"/>
<gene>
    <name evidence="2" type="ORF">PAXINDRAFT_50258</name>
</gene>